<dbReference type="SUPFAM" id="SSF53800">
    <property type="entry name" value="Chelatase"/>
    <property type="match status" value="1"/>
</dbReference>
<feature type="region of interest" description="Disordered" evidence="3">
    <location>
        <begin position="270"/>
        <end position="309"/>
    </location>
</feature>
<dbReference type="Pfam" id="PF01903">
    <property type="entry name" value="CbiX"/>
    <property type="match status" value="2"/>
</dbReference>
<keyword evidence="1" id="KW-0479">Metal-binding</keyword>
<evidence type="ECO:0000256" key="1">
    <source>
        <dbReference type="ARBA" id="ARBA00022723"/>
    </source>
</evidence>
<dbReference type="Proteomes" id="UP001596002">
    <property type="component" value="Unassembled WGS sequence"/>
</dbReference>
<dbReference type="InterPro" id="IPR050963">
    <property type="entry name" value="Sirohydro_Cobaltochel/CbiX"/>
</dbReference>
<dbReference type="CDD" id="cd03414">
    <property type="entry name" value="CbiX_SirB_C"/>
    <property type="match status" value="1"/>
</dbReference>
<feature type="compositionally biased region" description="Basic and acidic residues" evidence="3">
    <location>
        <begin position="270"/>
        <end position="283"/>
    </location>
</feature>
<protein>
    <submittedName>
        <fullName evidence="4">Sirohydrochlorin chelatase</fullName>
    </submittedName>
</protein>
<evidence type="ECO:0000313" key="4">
    <source>
        <dbReference type="EMBL" id="MFC4770237.1"/>
    </source>
</evidence>
<evidence type="ECO:0000256" key="2">
    <source>
        <dbReference type="ARBA" id="ARBA00023239"/>
    </source>
</evidence>
<name>A0ABV9QAF0_9BACL</name>
<dbReference type="EMBL" id="JBHSHC010000157">
    <property type="protein sequence ID" value="MFC4770237.1"/>
    <property type="molecule type" value="Genomic_DNA"/>
</dbReference>
<dbReference type="Gene3D" id="3.40.50.1400">
    <property type="match status" value="2"/>
</dbReference>
<comment type="caution">
    <text evidence="4">The sequence shown here is derived from an EMBL/GenBank/DDBJ whole genome shotgun (WGS) entry which is preliminary data.</text>
</comment>
<dbReference type="InterPro" id="IPR002762">
    <property type="entry name" value="CbiX-like"/>
</dbReference>
<organism evidence="4 5">
    <name type="scientific">Effusibacillus consociatus</name>
    <dbReference type="NCBI Taxonomy" id="1117041"/>
    <lineage>
        <taxon>Bacteria</taxon>
        <taxon>Bacillati</taxon>
        <taxon>Bacillota</taxon>
        <taxon>Bacilli</taxon>
        <taxon>Bacillales</taxon>
        <taxon>Alicyclobacillaceae</taxon>
        <taxon>Effusibacillus</taxon>
    </lineage>
</organism>
<proteinExistence type="predicted"/>
<gene>
    <name evidence="4" type="ORF">ACFO8Q_23455</name>
</gene>
<evidence type="ECO:0000313" key="5">
    <source>
        <dbReference type="Proteomes" id="UP001596002"/>
    </source>
</evidence>
<sequence length="309" mass="35609">MQEVVLLIGHGSRDAEGNRQFESFVERIREKKNDARLEFAYLELAHPTIGETIDRLAAEGIVHITAVPVILLAAGHVKVEIPHILDEARQRHPQMQIQYGRHLGLHEEVLHILEERLRQAEHEGQDRQDTTILLVGRGSSDADANGDLYKLARILWERTGVANVENCFIGVTYPDFPTGILRAARTGSSHVIVLPYFLFTGVLIKRMETMLEELSREFANVTFSLAHYFGYHPKLVDIVIDRIEEVDHGEARMNCDMCKYRLEALHHHDHHHDDHHHDHEGHDHVHHHDHGHQDEHHDHQDSVVFKEKI</sequence>
<dbReference type="PANTHER" id="PTHR33542">
    <property type="entry name" value="SIROHYDROCHLORIN FERROCHELATASE, CHLOROPLASTIC"/>
    <property type="match status" value="1"/>
</dbReference>
<dbReference type="CDD" id="cd03416">
    <property type="entry name" value="CbiX_SirB_N"/>
    <property type="match status" value="1"/>
</dbReference>
<evidence type="ECO:0000256" key="3">
    <source>
        <dbReference type="SAM" id="MobiDB-lite"/>
    </source>
</evidence>
<accession>A0ABV9QAF0</accession>
<feature type="compositionally biased region" description="Basic and acidic residues" evidence="3">
    <location>
        <begin position="291"/>
        <end position="309"/>
    </location>
</feature>
<dbReference type="PANTHER" id="PTHR33542:SF3">
    <property type="entry name" value="SIROHYDROCHLORIN FERROCHELATASE, CHLOROPLASTIC"/>
    <property type="match status" value="1"/>
</dbReference>
<reference evidence="5" key="1">
    <citation type="journal article" date="2019" name="Int. J. Syst. Evol. Microbiol.">
        <title>The Global Catalogue of Microorganisms (GCM) 10K type strain sequencing project: providing services to taxonomists for standard genome sequencing and annotation.</title>
        <authorList>
            <consortium name="The Broad Institute Genomics Platform"/>
            <consortium name="The Broad Institute Genome Sequencing Center for Infectious Disease"/>
            <person name="Wu L."/>
            <person name="Ma J."/>
        </authorList>
    </citation>
    <scope>NUCLEOTIDE SEQUENCE [LARGE SCALE GENOMIC DNA]</scope>
    <source>
        <strain evidence="5">WYCCWR 12678</strain>
    </source>
</reference>
<dbReference type="RefSeq" id="WP_380029656.1">
    <property type="nucleotide sequence ID" value="NZ_JBHSHC010000157.1"/>
</dbReference>
<keyword evidence="2" id="KW-0456">Lyase</keyword>
<keyword evidence="5" id="KW-1185">Reference proteome</keyword>